<dbReference type="AlphaFoldDB" id="A0A3S4UDD9"/>
<feature type="transmembrane region" description="Helical" evidence="8">
    <location>
        <begin position="153"/>
        <end position="176"/>
    </location>
</feature>
<comment type="similarity">
    <text evidence="2">Belongs to the binding-protein-dependent transport system permease family. FecCD subfamily.</text>
</comment>
<dbReference type="CDD" id="cd06550">
    <property type="entry name" value="TM_ABC_iron-siderophores_like"/>
    <property type="match status" value="1"/>
</dbReference>
<evidence type="ECO:0000256" key="8">
    <source>
        <dbReference type="SAM" id="Phobius"/>
    </source>
</evidence>
<dbReference type="GO" id="GO:0005886">
    <property type="term" value="C:plasma membrane"/>
    <property type="evidence" value="ECO:0007669"/>
    <property type="project" value="UniProtKB-SubCell"/>
</dbReference>
<dbReference type="RefSeq" id="WP_061788369.1">
    <property type="nucleotide sequence ID" value="NZ_CAURRE010000053.1"/>
</dbReference>
<dbReference type="GeneID" id="64407576"/>
<comment type="subcellular location">
    <subcellularLocation>
        <location evidence="1">Cell membrane</location>
        <topology evidence="1">Multi-pass membrane protein</topology>
    </subcellularLocation>
</comment>
<feature type="transmembrane region" description="Helical" evidence="8">
    <location>
        <begin position="125"/>
        <end position="146"/>
    </location>
</feature>
<evidence type="ECO:0000256" key="6">
    <source>
        <dbReference type="ARBA" id="ARBA00022989"/>
    </source>
</evidence>
<keyword evidence="5 8" id="KW-0812">Transmembrane</keyword>
<dbReference type="InterPro" id="IPR000522">
    <property type="entry name" value="ABC_transptr_permease_BtuC"/>
</dbReference>
<evidence type="ECO:0000256" key="3">
    <source>
        <dbReference type="ARBA" id="ARBA00022448"/>
    </source>
</evidence>
<dbReference type="Pfam" id="PF01032">
    <property type="entry name" value="FecCD"/>
    <property type="match status" value="1"/>
</dbReference>
<evidence type="ECO:0000313" key="9">
    <source>
        <dbReference type="EMBL" id="VEH70821.1"/>
    </source>
</evidence>
<feature type="transmembrane region" description="Helical" evidence="8">
    <location>
        <begin position="286"/>
        <end position="308"/>
    </location>
</feature>
<reference evidence="9 10" key="1">
    <citation type="submission" date="2018-12" db="EMBL/GenBank/DDBJ databases">
        <authorList>
            <consortium name="Pathogen Informatics"/>
        </authorList>
    </citation>
    <scope>NUCLEOTIDE SEQUENCE [LARGE SCALE GENOMIC DNA]</scope>
    <source>
        <strain evidence="9 10">NCTC12967</strain>
    </source>
</reference>
<proteinExistence type="inferred from homology"/>
<keyword evidence="7 8" id="KW-0472">Membrane</keyword>
<name>A0A3S4UDD9_9ACTN</name>
<evidence type="ECO:0000256" key="1">
    <source>
        <dbReference type="ARBA" id="ARBA00004651"/>
    </source>
</evidence>
<dbReference type="SUPFAM" id="SSF81345">
    <property type="entry name" value="ABC transporter involved in vitamin B12 uptake, BtuC"/>
    <property type="match status" value="1"/>
</dbReference>
<dbReference type="EMBL" id="LR134406">
    <property type="protein sequence ID" value="VEH70821.1"/>
    <property type="molecule type" value="Genomic_DNA"/>
</dbReference>
<feature type="transmembrane region" description="Helical" evidence="8">
    <location>
        <begin position="59"/>
        <end position="76"/>
    </location>
</feature>
<feature type="transmembrane region" description="Helical" evidence="8">
    <location>
        <begin position="196"/>
        <end position="219"/>
    </location>
</feature>
<dbReference type="Gene3D" id="1.10.3470.10">
    <property type="entry name" value="ABC transporter involved in vitamin B12 uptake, BtuC"/>
    <property type="match status" value="1"/>
</dbReference>
<feature type="transmembrane region" description="Helical" evidence="8">
    <location>
        <begin position="88"/>
        <end position="113"/>
    </location>
</feature>
<organism evidence="9 10">
    <name type="scientific">Arachnia propionica</name>
    <dbReference type="NCBI Taxonomy" id="1750"/>
    <lineage>
        <taxon>Bacteria</taxon>
        <taxon>Bacillati</taxon>
        <taxon>Actinomycetota</taxon>
        <taxon>Actinomycetes</taxon>
        <taxon>Propionibacteriales</taxon>
        <taxon>Propionibacteriaceae</taxon>
        <taxon>Arachnia</taxon>
    </lineage>
</organism>
<evidence type="ECO:0000256" key="5">
    <source>
        <dbReference type="ARBA" id="ARBA00022692"/>
    </source>
</evidence>
<dbReference type="GO" id="GO:0033214">
    <property type="term" value="P:siderophore-iron import into cell"/>
    <property type="evidence" value="ECO:0007669"/>
    <property type="project" value="TreeGrafter"/>
</dbReference>
<accession>A0A3S4UDD9</accession>
<evidence type="ECO:0000256" key="7">
    <source>
        <dbReference type="ARBA" id="ARBA00023136"/>
    </source>
</evidence>
<protein>
    <submittedName>
        <fullName evidence="9">Vitamin B12 import system permease protein BtuC</fullName>
    </submittedName>
</protein>
<dbReference type="GO" id="GO:0022857">
    <property type="term" value="F:transmembrane transporter activity"/>
    <property type="evidence" value="ECO:0007669"/>
    <property type="project" value="InterPro"/>
</dbReference>
<dbReference type="InterPro" id="IPR037294">
    <property type="entry name" value="ABC_BtuC-like"/>
</dbReference>
<evidence type="ECO:0000256" key="4">
    <source>
        <dbReference type="ARBA" id="ARBA00022475"/>
    </source>
</evidence>
<keyword evidence="3" id="KW-0813">Transport</keyword>
<dbReference type="Proteomes" id="UP000273044">
    <property type="component" value="Chromosome"/>
</dbReference>
<dbReference type="PANTHER" id="PTHR30472:SF41">
    <property type="entry name" value="TRANSPORT SYSTEM PERMEASE PROTEIN"/>
    <property type="match status" value="1"/>
</dbReference>
<dbReference type="PANTHER" id="PTHR30472">
    <property type="entry name" value="FERRIC ENTEROBACTIN TRANSPORT SYSTEM PERMEASE PROTEIN"/>
    <property type="match status" value="1"/>
</dbReference>
<keyword evidence="4" id="KW-1003">Cell membrane</keyword>
<sequence>MRHPLGFAILVCALTAAVAAGLVLGPAQITLEEVWAVLTGQPTRPIAQLIVGSVRLPRTITACLAGAALGVTGLAMQTLFRNPLADPFILGISAGSSLGVAAVILVVGGGGAAALTAGLGFGGDLAVVVASAIGSGTVMTVVLLVGHAVRSSVTLLLIGVMIGYLVSAGVSVMMSFSTPQLIAAYSRWGFGSYGGVTWANLPLISAVIGMGLVASLALLKPLNALLLGERYAQSVGLNLRAARMALIALTSVLAGTVTAFCGPIQFLGIAVPHLARGMFNTSDHRVLIPATALTGALLALTADIIAGLPGDSVLPLNAINAAFGAPVVIWILLQRRRAAL</sequence>
<gene>
    <name evidence="9" type="primary">btuC</name>
    <name evidence="9" type="ORF">NCTC12967_02127</name>
</gene>
<keyword evidence="6 8" id="KW-1133">Transmembrane helix</keyword>
<feature type="transmembrane region" description="Helical" evidence="8">
    <location>
        <begin position="314"/>
        <end position="333"/>
    </location>
</feature>
<evidence type="ECO:0000256" key="2">
    <source>
        <dbReference type="ARBA" id="ARBA00007935"/>
    </source>
</evidence>
<evidence type="ECO:0000313" key="10">
    <source>
        <dbReference type="Proteomes" id="UP000273044"/>
    </source>
</evidence>
<keyword evidence="10" id="KW-1185">Reference proteome</keyword>